<evidence type="ECO:0000256" key="1">
    <source>
        <dbReference type="ARBA" id="ARBA00004496"/>
    </source>
</evidence>
<feature type="domain" description="Core-binding (CB)" evidence="13">
    <location>
        <begin position="9"/>
        <end position="95"/>
    </location>
</feature>
<evidence type="ECO:0000313" key="14">
    <source>
        <dbReference type="EMBL" id="PDO11228.1"/>
    </source>
</evidence>
<comment type="similarity">
    <text evidence="2 10">Belongs to the 'phage' integrase family. XerC subfamily.</text>
</comment>
<dbReference type="Pfam" id="PF00589">
    <property type="entry name" value="Phage_integrase"/>
    <property type="match status" value="1"/>
</dbReference>
<keyword evidence="8 10" id="KW-0233">DNA recombination</keyword>
<gene>
    <name evidence="10" type="primary">xerC</name>
    <name evidence="14" type="ORF">BLM47_03280</name>
</gene>
<feature type="active site" evidence="10">
    <location>
        <position position="180"/>
    </location>
</feature>
<evidence type="ECO:0000256" key="9">
    <source>
        <dbReference type="ARBA" id="ARBA00023306"/>
    </source>
</evidence>
<dbReference type="InterPro" id="IPR004107">
    <property type="entry name" value="Integrase_SAM-like_N"/>
</dbReference>
<dbReference type="HAMAP" id="MF_01808">
    <property type="entry name" value="Recomb_XerC_XerD"/>
    <property type="match status" value="1"/>
</dbReference>
<accession>A0A2A6E1N4</accession>
<dbReference type="SUPFAM" id="SSF47823">
    <property type="entry name" value="lambda integrase-like, N-terminal domain"/>
    <property type="match status" value="1"/>
</dbReference>
<feature type="active site" description="O-(3'-phospho-DNA)-tyrosine intermediate" evidence="10">
    <location>
        <position position="286"/>
    </location>
</feature>
<feature type="active site" evidence="10">
    <location>
        <position position="277"/>
    </location>
</feature>
<keyword evidence="3 10" id="KW-0963">Cytoplasm</keyword>
<dbReference type="InterPro" id="IPR011931">
    <property type="entry name" value="Recomb_XerC"/>
</dbReference>
<keyword evidence="7 10" id="KW-0238">DNA-binding</keyword>
<keyword evidence="4 10" id="KW-0132">Cell division</keyword>
<keyword evidence="6 10" id="KW-0229">DNA integration</keyword>
<dbReference type="NCBIfam" id="NF001399">
    <property type="entry name" value="PRK00283.1"/>
    <property type="match status" value="1"/>
</dbReference>
<proteinExistence type="inferred from homology"/>
<dbReference type="InterPro" id="IPR002104">
    <property type="entry name" value="Integrase_catalytic"/>
</dbReference>
<dbReference type="PANTHER" id="PTHR30349:SF41">
    <property type="entry name" value="INTEGRASE_RECOMBINASE PROTEIN MJ0367-RELATED"/>
    <property type="match status" value="1"/>
</dbReference>
<dbReference type="AlphaFoldDB" id="A0A2A6E1N4"/>
<feature type="active site" evidence="10">
    <location>
        <position position="156"/>
    </location>
</feature>
<evidence type="ECO:0000256" key="6">
    <source>
        <dbReference type="ARBA" id="ARBA00022908"/>
    </source>
</evidence>
<dbReference type="GO" id="GO:0006313">
    <property type="term" value="P:DNA transposition"/>
    <property type="evidence" value="ECO:0007669"/>
    <property type="project" value="UniProtKB-UniRule"/>
</dbReference>
<evidence type="ECO:0000259" key="12">
    <source>
        <dbReference type="PROSITE" id="PS51898"/>
    </source>
</evidence>
<dbReference type="InterPro" id="IPR013762">
    <property type="entry name" value="Integrase-like_cat_sf"/>
</dbReference>
<reference evidence="14 15" key="1">
    <citation type="submission" date="2016-12" db="EMBL/GenBank/DDBJ databases">
        <title>Candidatus Reconcilibacillus cellulovorans genome.</title>
        <authorList>
            <person name="Kolinko S."/>
            <person name="Wu Y.-W."/>
            <person name="Tachea F."/>
            <person name="Denzel E."/>
            <person name="Hiras J."/>
            <person name="Baecker N."/>
            <person name="Chan L.J."/>
            <person name="Eichorst S.A."/>
            <person name="Frey D."/>
            <person name="Adams P.D."/>
            <person name="Pray T."/>
            <person name="Tanjore D."/>
            <person name="Petzold C.J."/>
            <person name="Gladden J.M."/>
            <person name="Simmons B.A."/>
            <person name="Singer S.W."/>
        </authorList>
    </citation>
    <scope>NUCLEOTIDE SEQUENCE [LARGE SCALE GENOMIC DNA]</scope>
    <source>
        <strain evidence="14">JTherm</strain>
    </source>
</reference>
<dbReference type="GO" id="GO:0051301">
    <property type="term" value="P:cell division"/>
    <property type="evidence" value="ECO:0007669"/>
    <property type="project" value="UniProtKB-UniRule"/>
</dbReference>
<keyword evidence="5 10" id="KW-0159">Chromosome partition</keyword>
<dbReference type="GO" id="GO:0007059">
    <property type="term" value="P:chromosome segregation"/>
    <property type="evidence" value="ECO:0007669"/>
    <property type="project" value="UniProtKB-UniRule"/>
</dbReference>
<evidence type="ECO:0000256" key="7">
    <source>
        <dbReference type="ARBA" id="ARBA00023125"/>
    </source>
</evidence>
<dbReference type="PANTHER" id="PTHR30349">
    <property type="entry name" value="PHAGE INTEGRASE-RELATED"/>
    <property type="match status" value="1"/>
</dbReference>
<comment type="caution">
    <text evidence="14">The sequence shown here is derived from an EMBL/GenBank/DDBJ whole genome shotgun (WGS) entry which is preliminary data.</text>
</comment>
<comment type="subunit">
    <text evidence="10">Forms a cyclic heterotetrameric complex composed of two molecules of XerC and two molecules of XerD.</text>
</comment>
<dbReference type="InterPro" id="IPR050090">
    <property type="entry name" value="Tyrosine_recombinase_XerCD"/>
</dbReference>
<dbReference type="GO" id="GO:0005737">
    <property type="term" value="C:cytoplasm"/>
    <property type="evidence" value="ECO:0007669"/>
    <property type="project" value="UniProtKB-SubCell"/>
</dbReference>
<evidence type="ECO:0000256" key="11">
    <source>
        <dbReference type="NCBIfam" id="TIGR02224"/>
    </source>
</evidence>
<dbReference type="InterPro" id="IPR044068">
    <property type="entry name" value="CB"/>
</dbReference>
<dbReference type="InterPro" id="IPR023009">
    <property type="entry name" value="Tyrosine_recombinase_XerC/XerD"/>
</dbReference>
<name>A0A2A6E1N4_9BACL</name>
<dbReference type="CDD" id="cd00798">
    <property type="entry name" value="INT_XerDC_C"/>
    <property type="match status" value="1"/>
</dbReference>
<evidence type="ECO:0000256" key="4">
    <source>
        <dbReference type="ARBA" id="ARBA00022618"/>
    </source>
</evidence>
<protein>
    <recommendedName>
        <fullName evidence="10 11">Tyrosine recombinase XerC</fullName>
    </recommendedName>
</protein>
<dbReference type="EMBL" id="MOXJ01000004">
    <property type="protein sequence ID" value="PDO11228.1"/>
    <property type="molecule type" value="Genomic_DNA"/>
</dbReference>
<dbReference type="Gene3D" id="1.10.443.10">
    <property type="entry name" value="Intergrase catalytic core"/>
    <property type="match status" value="1"/>
</dbReference>
<keyword evidence="9 10" id="KW-0131">Cell cycle</keyword>
<comment type="subcellular location">
    <subcellularLocation>
        <location evidence="1 10">Cytoplasm</location>
    </subcellularLocation>
</comment>
<dbReference type="PROSITE" id="PS51898">
    <property type="entry name" value="TYR_RECOMBINASE"/>
    <property type="match status" value="1"/>
</dbReference>
<dbReference type="Pfam" id="PF02899">
    <property type="entry name" value="Phage_int_SAM_1"/>
    <property type="match status" value="1"/>
</dbReference>
<feature type="active site" evidence="10">
    <location>
        <position position="251"/>
    </location>
</feature>
<dbReference type="InterPro" id="IPR011010">
    <property type="entry name" value="DNA_brk_join_enz"/>
</dbReference>
<dbReference type="GO" id="GO:0009037">
    <property type="term" value="F:tyrosine-based site-specific recombinase activity"/>
    <property type="evidence" value="ECO:0007669"/>
    <property type="project" value="UniProtKB-UniRule"/>
</dbReference>
<dbReference type="PROSITE" id="PS51900">
    <property type="entry name" value="CB"/>
    <property type="match status" value="1"/>
</dbReference>
<evidence type="ECO:0000256" key="2">
    <source>
        <dbReference type="ARBA" id="ARBA00006657"/>
    </source>
</evidence>
<evidence type="ECO:0000256" key="3">
    <source>
        <dbReference type="ARBA" id="ARBA00022490"/>
    </source>
</evidence>
<evidence type="ECO:0000256" key="8">
    <source>
        <dbReference type="ARBA" id="ARBA00023172"/>
    </source>
</evidence>
<evidence type="ECO:0000313" key="15">
    <source>
        <dbReference type="Proteomes" id="UP000243688"/>
    </source>
</evidence>
<sequence>MTAKGVRRLPEERWLDAFADYLRAERRASEHTVRGYVKDIGQFADHLRKLGVTDWSNVAQHHVRSFLAERREHGSSGRSLGRKLSALKTFYRFLRRRGVTAHDPFADMRSPKAAKRLPVFLYPEEAAELLERPDVGTPLGLRDAAVLELLYGCGLRVGELTALDVGAVDLSLGVVAVHGKGSKERIVPIGEYASLAVRRYLAEARPLLLKRPDERALFLNARGTRLSDRGVRLVVSRYAAKLSRSVRLTPHALRHSFATHLLEAGADLRIVQELLGHANLSTTQVYTHMTRDHLRSVYGAAHPRA</sequence>
<dbReference type="NCBIfam" id="TIGR02224">
    <property type="entry name" value="recomb_XerC"/>
    <property type="match status" value="1"/>
</dbReference>
<feature type="domain" description="Tyr recombinase" evidence="12">
    <location>
        <begin position="116"/>
        <end position="299"/>
    </location>
</feature>
<comment type="function">
    <text evidence="10">Site-specific tyrosine recombinase, which acts by catalyzing the cutting and rejoining of the recombining DNA molecules. The XerC-XerD complex is essential to convert dimers of the bacterial chromosome into monomers to permit their segregation at cell division. It also contributes to the segregational stability of plasmids.</text>
</comment>
<dbReference type="Proteomes" id="UP000243688">
    <property type="component" value="Unassembled WGS sequence"/>
</dbReference>
<evidence type="ECO:0000256" key="5">
    <source>
        <dbReference type="ARBA" id="ARBA00022829"/>
    </source>
</evidence>
<evidence type="ECO:0000259" key="13">
    <source>
        <dbReference type="PROSITE" id="PS51900"/>
    </source>
</evidence>
<dbReference type="SUPFAM" id="SSF56349">
    <property type="entry name" value="DNA breaking-rejoining enzymes"/>
    <property type="match status" value="1"/>
</dbReference>
<dbReference type="InterPro" id="IPR010998">
    <property type="entry name" value="Integrase_recombinase_N"/>
</dbReference>
<evidence type="ECO:0000256" key="10">
    <source>
        <dbReference type="HAMAP-Rule" id="MF_01808"/>
    </source>
</evidence>
<organism evidence="14 15">
    <name type="scientific">Candidatus Reconcilbacillus cellulovorans</name>
    <dbReference type="NCBI Taxonomy" id="1906605"/>
    <lineage>
        <taxon>Bacteria</taxon>
        <taxon>Bacillati</taxon>
        <taxon>Bacillota</taxon>
        <taxon>Bacilli</taxon>
        <taxon>Bacillales</taxon>
        <taxon>Paenibacillaceae</taxon>
        <taxon>Candidatus Reconcilbacillus</taxon>
    </lineage>
</organism>
<feature type="active site" evidence="10">
    <location>
        <position position="254"/>
    </location>
</feature>
<dbReference type="GO" id="GO:0003677">
    <property type="term" value="F:DNA binding"/>
    <property type="evidence" value="ECO:0007669"/>
    <property type="project" value="UniProtKB-UniRule"/>
</dbReference>
<dbReference type="Gene3D" id="1.10.150.130">
    <property type="match status" value="1"/>
</dbReference>